<dbReference type="STRING" id="1090615.SAMN04515671_1840"/>
<dbReference type="Proteomes" id="UP000198741">
    <property type="component" value="Chromosome I"/>
</dbReference>
<dbReference type="GO" id="GO:0022857">
    <property type="term" value="F:transmembrane transporter activity"/>
    <property type="evidence" value="ECO:0007669"/>
    <property type="project" value="InterPro"/>
</dbReference>
<dbReference type="Gene3D" id="1.20.1250.20">
    <property type="entry name" value="MFS general substrate transporter like domains"/>
    <property type="match status" value="1"/>
</dbReference>
<dbReference type="SUPFAM" id="SSF103473">
    <property type="entry name" value="MFS general substrate transporter"/>
    <property type="match status" value="1"/>
</dbReference>
<name>A0A1H0LX42_9ACTN</name>
<keyword evidence="5 6" id="KW-0472">Membrane</keyword>
<feature type="transmembrane region" description="Helical" evidence="6">
    <location>
        <begin position="374"/>
        <end position="390"/>
    </location>
</feature>
<proteinExistence type="predicted"/>
<feature type="transmembrane region" description="Helical" evidence="6">
    <location>
        <begin position="175"/>
        <end position="198"/>
    </location>
</feature>
<feature type="transmembrane region" description="Helical" evidence="6">
    <location>
        <begin position="81"/>
        <end position="102"/>
    </location>
</feature>
<dbReference type="PANTHER" id="PTHR23513">
    <property type="entry name" value="INTEGRAL MEMBRANE EFFLUX PROTEIN-RELATED"/>
    <property type="match status" value="1"/>
</dbReference>
<dbReference type="InterPro" id="IPR036259">
    <property type="entry name" value="MFS_trans_sf"/>
</dbReference>
<dbReference type="InterPro" id="IPR011701">
    <property type="entry name" value="MFS"/>
</dbReference>
<evidence type="ECO:0000313" key="8">
    <source>
        <dbReference type="Proteomes" id="UP000198741"/>
    </source>
</evidence>
<feature type="transmembrane region" description="Helical" evidence="6">
    <location>
        <begin position="52"/>
        <end position="74"/>
    </location>
</feature>
<evidence type="ECO:0000256" key="1">
    <source>
        <dbReference type="ARBA" id="ARBA00004651"/>
    </source>
</evidence>
<keyword evidence="2" id="KW-1003">Cell membrane</keyword>
<comment type="subcellular location">
    <subcellularLocation>
        <location evidence="1">Cell membrane</location>
        <topology evidence="1">Multi-pass membrane protein</topology>
    </subcellularLocation>
</comment>
<accession>A0A1H0LX42</accession>
<keyword evidence="4 6" id="KW-1133">Transmembrane helix</keyword>
<evidence type="ECO:0000256" key="5">
    <source>
        <dbReference type="ARBA" id="ARBA00023136"/>
    </source>
</evidence>
<organism evidence="7 8">
    <name type="scientific">Nakamurella panacisegetis</name>
    <dbReference type="NCBI Taxonomy" id="1090615"/>
    <lineage>
        <taxon>Bacteria</taxon>
        <taxon>Bacillati</taxon>
        <taxon>Actinomycetota</taxon>
        <taxon>Actinomycetes</taxon>
        <taxon>Nakamurellales</taxon>
        <taxon>Nakamurellaceae</taxon>
        <taxon>Nakamurella</taxon>
    </lineage>
</organism>
<dbReference type="AlphaFoldDB" id="A0A1H0LX42"/>
<reference evidence="7 8" key="1">
    <citation type="submission" date="2016-10" db="EMBL/GenBank/DDBJ databases">
        <authorList>
            <person name="de Groot N.N."/>
        </authorList>
    </citation>
    <scope>NUCLEOTIDE SEQUENCE [LARGE SCALE GENOMIC DNA]</scope>
    <source>
        <strain evidence="8">P4-7,KCTC 19426,CECT 7604</strain>
    </source>
</reference>
<evidence type="ECO:0000256" key="4">
    <source>
        <dbReference type="ARBA" id="ARBA00022989"/>
    </source>
</evidence>
<evidence type="ECO:0000256" key="2">
    <source>
        <dbReference type="ARBA" id="ARBA00022475"/>
    </source>
</evidence>
<dbReference type="PANTHER" id="PTHR23513:SF17">
    <property type="entry name" value="MEMBRANE PROTEIN"/>
    <property type="match status" value="1"/>
</dbReference>
<dbReference type="GO" id="GO:0005886">
    <property type="term" value="C:plasma membrane"/>
    <property type="evidence" value="ECO:0007669"/>
    <property type="project" value="UniProtKB-SubCell"/>
</dbReference>
<keyword evidence="8" id="KW-1185">Reference proteome</keyword>
<protein>
    <submittedName>
        <fullName evidence="7">Major Facilitator Superfamily protein</fullName>
    </submittedName>
</protein>
<evidence type="ECO:0000256" key="6">
    <source>
        <dbReference type="SAM" id="Phobius"/>
    </source>
</evidence>
<sequence>MHGLGPLLRVRGLRRLMAVRVLTAYGDGAFQGALASLVLFDPSSKSTPGEIAAAFTVLLLPYSIIGPFAGALLDRWSRRQVIFWANLFRVLVICILAALLAIGIPTSVLFGMALLVTGAGRFVGSGLSASLPHVIASDSLVGANSLTTTAGSVAGVVGGGYAIVLKALLGHGNGAAAAVTASVVLFYLGAALVAIRFAREALGPDETDEPPQPLLAVLEGFAAGFRQIIHRPTVGVSIAMVTLVRFCFGIATLVVLLLFRHRFTEHHGLLKAGAAGIGEVLGAAGFGLFLGAMLTAPMVAWLGRTRYVSSLLCFTAVVVVYTGLQFTQLSTLIATLMIAFAYQSSKICADTVVQADVDDAHIGRVFALYDTANNILYVGGFIVGVGLVPFDGMSKVAVILVGIVFVLTALAYGWTMTRYRRRGAGTAVARPDKN</sequence>
<keyword evidence="3 6" id="KW-0812">Transmembrane</keyword>
<gene>
    <name evidence="7" type="ORF">SAMN04515671_1840</name>
</gene>
<evidence type="ECO:0000256" key="3">
    <source>
        <dbReference type="ARBA" id="ARBA00022692"/>
    </source>
</evidence>
<dbReference type="Pfam" id="PF07690">
    <property type="entry name" value="MFS_1"/>
    <property type="match status" value="1"/>
</dbReference>
<feature type="transmembrane region" description="Helical" evidence="6">
    <location>
        <begin position="235"/>
        <end position="259"/>
    </location>
</feature>
<dbReference type="CDD" id="cd06173">
    <property type="entry name" value="MFS_MefA_like"/>
    <property type="match status" value="1"/>
</dbReference>
<dbReference type="EMBL" id="LT629710">
    <property type="protein sequence ID" value="SDO72717.1"/>
    <property type="molecule type" value="Genomic_DNA"/>
</dbReference>
<feature type="transmembrane region" description="Helical" evidence="6">
    <location>
        <begin position="280"/>
        <end position="301"/>
    </location>
</feature>
<evidence type="ECO:0000313" key="7">
    <source>
        <dbReference type="EMBL" id="SDO72717.1"/>
    </source>
</evidence>
<feature type="transmembrane region" description="Helical" evidence="6">
    <location>
        <begin position="21"/>
        <end position="40"/>
    </location>
</feature>
<feature type="transmembrane region" description="Helical" evidence="6">
    <location>
        <begin position="396"/>
        <end position="414"/>
    </location>
</feature>
<feature type="transmembrane region" description="Helical" evidence="6">
    <location>
        <begin position="141"/>
        <end position="163"/>
    </location>
</feature>